<dbReference type="PANTHER" id="PTHR45712:SF22">
    <property type="entry name" value="INSULIN-LIKE GROWTH FACTOR-BINDING PROTEIN COMPLEX ACID LABILE SUBUNIT"/>
    <property type="match status" value="1"/>
</dbReference>
<accession>A0A443SIL2</accession>
<dbReference type="FunFam" id="3.80.10.10:FF:001438">
    <property type="entry name" value="Uncharacterized protein"/>
    <property type="match status" value="1"/>
</dbReference>
<keyword evidence="8 11" id="KW-1133">Transmembrane helix</keyword>
<dbReference type="InterPro" id="IPR050333">
    <property type="entry name" value="SLRP"/>
</dbReference>
<dbReference type="EMBL" id="NCKV01002094">
    <property type="protein sequence ID" value="RWS27335.1"/>
    <property type="molecule type" value="Genomic_DNA"/>
</dbReference>
<dbReference type="GO" id="GO:0005886">
    <property type="term" value="C:plasma membrane"/>
    <property type="evidence" value="ECO:0007669"/>
    <property type="project" value="UniProtKB-SubCell"/>
</dbReference>
<keyword evidence="3" id="KW-1003">Cell membrane</keyword>
<evidence type="ECO:0000256" key="7">
    <source>
        <dbReference type="ARBA" id="ARBA00022737"/>
    </source>
</evidence>
<evidence type="ECO:0000256" key="5">
    <source>
        <dbReference type="ARBA" id="ARBA00022692"/>
    </source>
</evidence>
<dbReference type="SMART" id="SM00013">
    <property type="entry name" value="LRRNT"/>
    <property type="match status" value="1"/>
</dbReference>
<organism evidence="14 15">
    <name type="scientific">Leptotrombidium deliense</name>
    <dbReference type="NCBI Taxonomy" id="299467"/>
    <lineage>
        <taxon>Eukaryota</taxon>
        <taxon>Metazoa</taxon>
        <taxon>Ecdysozoa</taxon>
        <taxon>Arthropoda</taxon>
        <taxon>Chelicerata</taxon>
        <taxon>Arachnida</taxon>
        <taxon>Acari</taxon>
        <taxon>Acariformes</taxon>
        <taxon>Trombidiformes</taxon>
        <taxon>Prostigmata</taxon>
        <taxon>Anystina</taxon>
        <taxon>Parasitengona</taxon>
        <taxon>Trombiculoidea</taxon>
        <taxon>Trombiculidae</taxon>
        <taxon>Leptotrombidium</taxon>
    </lineage>
</organism>
<dbReference type="InterPro" id="IPR003591">
    <property type="entry name" value="Leu-rich_rpt_typical-subtyp"/>
</dbReference>
<evidence type="ECO:0000256" key="11">
    <source>
        <dbReference type="SAM" id="Phobius"/>
    </source>
</evidence>
<dbReference type="GO" id="GO:0005615">
    <property type="term" value="C:extracellular space"/>
    <property type="evidence" value="ECO:0007669"/>
    <property type="project" value="TreeGrafter"/>
</dbReference>
<dbReference type="STRING" id="299467.A0A443SIL2"/>
<keyword evidence="5 11" id="KW-0812">Transmembrane</keyword>
<feature type="transmembrane region" description="Helical" evidence="11">
    <location>
        <begin position="993"/>
        <end position="1015"/>
    </location>
</feature>
<keyword evidence="6 12" id="KW-0732">Signal</keyword>
<dbReference type="PRINTS" id="PR01537">
    <property type="entry name" value="INTRLKN1R1F"/>
</dbReference>
<feature type="domain" description="TIR" evidence="13">
    <location>
        <begin position="1044"/>
        <end position="1178"/>
    </location>
</feature>
<comment type="similarity">
    <text evidence="2">Belongs to the Toll-like receptor family.</text>
</comment>
<evidence type="ECO:0000256" key="4">
    <source>
        <dbReference type="ARBA" id="ARBA00022614"/>
    </source>
</evidence>
<dbReference type="PANTHER" id="PTHR45712">
    <property type="entry name" value="AGAP008170-PA"/>
    <property type="match status" value="1"/>
</dbReference>
<reference evidence="14 15" key="1">
    <citation type="journal article" date="2018" name="Gigascience">
        <title>Genomes of trombidid mites reveal novel predicted allergens and laterally-transferred genes associated with secondary metabolism.</title>
        <authorList>
            <person name="Dong X."/>
            <person name="Chaisiri K."/>
            <person name="Xia D."/>
            <person name="Armstrong S.D."/>
            <person name="Fang Y."/>
            <person name="Donnelly M.J."/>
            <person name="Kadowaki T."/>
            <person name="McGarry J.W."/>
            <person name="Darby A.C."/>
            <person name="Makepeace B.L."/>
        </authorList>
    </citation>
    <scope>NUCLEOTIDE SEQUENCE [LARGE SCALE GENOMIC DNA]</scope>
    <source>
        <strain evidence="14">UoL-UT</strain>
    </source>
</reference>
<evidence type="ECO:0000256" key="1">
    <source>
        <dbReference type="ARBA" id="ARBA00004236"/>
    </source>
</evidence>
<dbReference type="PROSITE" id="PS51450">
    <property type="entry name" value="LRR"/>
    <property type="match status" value="9"/>
</dbReference>
<dbReference type="SMART" id="SM00255">
    <property type="entry name" value="TIR"/>
    <property type="match status" value="1"/>
</dbReference>
<keyword evidence="7" id="KW-0677">Repeat</keyword>
<keyword evidence="9 11" id="KW-0472">Membrane</keyword>
<comment type="subcellular location">
    <subcellularLocation>
        <location evidence="1">Cell membrane</location>
    </subcellularLocation>
</comment>
<dbReference type="GO" id="GO:0007165">
    <property type="term" value="P:signal transduction"/>
    <property type="evidence" value="ECO:0007669"/>
    <property type="project" value="InterPro"/>
</dbReference>
<dbReference type="PROSITE" id="PS50104">
    <property type="entry name" value="TIR"/>
    <property type="match status" value="1"/>
</dbReference>
<evidence type="ECO:0000256" key="9">
    <source>
        <dbReference type="ARBA" id="ARBA00023136"/>
    </source>
</evidence>
<proteinExistence type="inferred from homology"/>
<dbReference type="Proteomes" id="UP000288716">
    <property type="component" value="Unassembled WGS sequence"/>
</dbReference>
<dbReference type="InterPro" id="IPR035897">
    <property type="entry name" value="Toll_tir_struct_dom_sf"/>
</dbReference>
<dbReference type="Gene3D" id="3.40.50.10140">
    <property type="entry name" value="Toll/interleukin-1 receptor homology (TIR) domain"/>
    <property type="match status" value="1"/>
</dbReference>
<gene>
    <name evidence="14" type="ORF">B4U80_05703</name>
</gene>
<dbReference type="Gene3D" id="3.80.10.10">
    <property type="entry name" value="Ribonuclease Inhibitor"/>
    <property type="match status" value="6"/>
</dbReference>
<evidence type="ECO:0000256" key="10">
    <source>
        <dbReference type="ARBA" id="ARBA00023180"/>
    </source>
</evidence>
<dbReference type="InterPro" id="IPR000157">
    <property type="entry name" value="TIR_dom"/>
</dbReference>
<name>A0A443SIL2_9ACAR</name>
<dbReference type="Pfam" id="PF13855">
    <property type="entry name" value="LRR_8"/>
    <property type="match status" value="5"/>
</dbReference>
<evidence type="ECO:0000256" key="3">
    <source>
        <dbReference type="ARBA" id="ARBA00022475"/>
    </source>
</evidence>
<dbReference type="OrthoDB" id="2015831at2759"/>
<evidence type="ECO:0000256" key="8">
    <source>
        <dbReference type="ARBA" id="ARBA00022989"/>
    </source>
</evidence>
<dbReference type="SUPFAM" id="SSF52200">
    <property type="entry name" value="Toll/Interleukin receptor TIR domain"/>
    <property type="match status" value="1"/>
</dbReference>
<dbReference type="FunFam" id="3.40.50.10140:FF:000021">
    <property type="entry name" value="Toll receptor 13"/>
    <property type="match status" value="1"/>
</dbReference>
<protein>
    <submittedName>
        <fullName evidence="14">Toll-like protein</fullName>
    </submittedName>
</protein>
<dbReference type="InterPro" id="IPR001611">
    <property type="entry name" value="Leu-rich_rpt"/>
</dbReference>
<keyword evidence="10" id="KW-0325">Glycoprotein</keyword>
<evidence type="ECO:0000313" key="15">
    <source>
        <dbReference type="Proteomes" id="UP000288716"/>
    </source>
</evidence>
<feature type="signal peptide" evidence="12">
    <location>
        <begin position="1"/>
        <end position="23"/>
    </location>
</feature>
<dbReference type="Pfam" id="PF13676">
    <property type="entry name" value="TIR_2"/>
    <property type="match status" value="1"/>
</dbReference>
<evidence type="ECO:0000259" key="13">
    <source>
        <dbReference type="PROSITE" id="PS50104"/>
    </source>
</evidence>
<keyword evidence="4" id="KW-0433">Leucine-rich repeat</keyword>
<evidence type="ECO:0000256" key="2">
    <source>
        <dbReference type="ARBA" id="ARBA00009634"/>
    </source>
</evidence>
<evidence type="ECO:0000313" key="14">
    <source>
        <dbReference type="EMBL" id="RWS27335.1"/>
    </source>
</evidence>
<feature type="chain" id="PRO_5019242880" evidence="12">
    <location>
        <begin position="24"/>
        <end position="1209"/>
    </location>
</feature>
<evidence type="ECO:0000256" key="6">
    <source>
        <dbReference type="ARBA" id="ARBA00022729"/>
    </source>
</evidence>
<dbReference type="VEuPathDB" id="VectorBase:LDEU004705"/>
<dbReference type="SUPFAM" id="SSF52058">
    <property type="entry name" value="L domain-like"/>
    <property type="match status" value="4"/>
</dbReference>
<dbReference type="InterPro" id="IPR000372">
    <property type="entry name" value="LRRNT"/>
</dbReference>
<dbReference type="SMART" id="SM00369">
    <property type="entry name" value="LRR_TYP"/>
    <property type="match status" value="23"/>
</dbReference>
<dbReference type="FunFam" id="3.80.10.10:FF:001164">
    <property type="entry name" value="GH01279p"/>
    <property type="match status" value="2"/>
</dbReference>
<comment type="caution">
    <text evidence="14">The sequence shown here is derived from an EMBL/GenBank/DDBJ whole genome shotgun (WGS) entry which is preliminary data.</text>
</comment>
<dbReference type="AlphaFoldDB" id="A0A443SIL2"/>
<dbReference type="SMART" id="SM00364">
    <property type="entry name" value="LRR_BAC"/>
    <property type="match status" value="12"/>
</dbReference>
<sequence length="1209" mass="137724">MGLFAIIAVTAILLSSIVRCVDSVQYVAPGECTWTHVSATNFDVTLQCNVGTISPKGLNFSLIQAEHTISLKLICDDYLYESRLEDGSLNHLRFLRSLTIENCKLQRLSTGALLGLQQLRNLTISTHNEAWGVMSLQLSHESLLHLKFLELLDLGFNNFANLPEDLFCPLTNLKVLNLTHNQLQGFSSLGVVDHTTGHLCLQELQQLDLSFNRIKFLTETGVASLKNLRALYLQNNRISDVAELSLSALSKLQIIDLSSNQLTSIPPRTFRASEELRQLHLQNNSLNYLQPGLFTGLSKLLVLNLSYNQIGSEWITPDTFADLIRVVILDLSHNRLSKINTTTFQSQYSLQILYLQHNEIEQIGDHSFAALYNLHTLILSNNRLKSLDAFSLNGLYVLSKVSVGGNELSAIHEEAFRNCSNLQDLDLHSNKLTSVPKAVQSLQKLKTLQLSDNSISDVRNASYLGLQHLQTLNVSGNQVVNLTRGSLKDLPALRYLDISRCALQHLEHGVFDDAPSLVGIYLQNNKMTDINGLFMNLQNLQVLNVSHNSITWFDYALIPKELLRLDIQNNEIETIGNYFELETGLQLKYMNAAFNLIREMSASSIPNQIETLILRNNKISVIQPFAFVAKHNVTLVDLRNNSLSNLDINALRLKAITSTKPLPNFHVSENPYLCDCNMEWLQRINSLDSTRQYPKIVDLDAVTCKLPFHRETPHIALMKANSSNFLCKYRSHCFALCHCCDFDACDCEMMCPENCTCYYDQTWSTNIVDCSAKGYTGIPARIPMDVTELYLDGNDINTLTSHTFIGRKNLRVLYLNNSNVHHISNRTFNGLQFLQVLHLEFNKLTALYGYEFDSLPNLQELHLHHNHISAINNKTFSYLKSLQILHLENNAIVDYQIWNLNQNSRLTEVYLSHNLWSCKCDFMETFQDWLQVFGSFVKDGDEVRCYFNRTSVGPYLLEFNALHCSNFSDHQTNDGGINNDVSFFPHDLLRDKLPLLITLASVLLVAIIVFVCLCVHRKELQVWIYSKYGVRFFQKPRYSTDTEKLFDAFVSYCKKDEAFIAQILAPELECGHPPYRLCLRYRDLPVTGYVAEAITEAIESSHRTIILLSEQFLKSESCRFELKVAHHECQVNRNHELIVVLLDKCLSQLDPEAKMCLRSAPIIHWGDRRFWEKLRYSMPSGRGQKPMNCPDVRASLEFKRAMNMHVNAV</sequence>
<keyword evidence="15" id="KW-1185">Reference proteome</keyword>
<dbReference type="SMART" id="SM00365">
    <property type="entry name" value="LRR_SD22"/>
    <property type="match status" value="12"/>
</dbReference>
<evidence type="ECO:0000256" key="12">
    <source>
        <dbReference type="SAM" id="SignalP"/>
    </source>
</evidence>
<dbReference type="InterPro" id="IPR032675">
    <property type="entry name" value="LRR_dom_sf"/>
</dbReference>